<dbReference type="InterPro" id="IPR005225">
    <property type="entry name" value="Small_GTP-bd"/>
</dbReference>
<dbReference type="EMBL" id="CACRXK020010525">
    <property type="protein sequence ID" value="CAB4019558.1"/>
    <property type="molecule type" value="Genomic_DNA"/>
</dbReference>
<keyword evidence="6" id="KW-0342">GTP-binding</keyword>
<dbReference type="SUPFAM" id="SSF54980">
    <property type="entry name" value="EF-G C-terminal domain-like"/>
    <property type="match status" value="1"/>
</dbReference>
<dbReference type="InterPro" id="IPR031157">
    <property type="entry name" value="G_TR_CS"/>
</dbReference>
<evidence type="ECO:0000313" key="7">
    <source>
        <dbReference type="EMBL" id="CAB4019558.1"/>
    </source>
</evidence>
<dbReference type="CDD" id="cd01885">
    <property type="entry name" value="EF2"/>
    <property type="match status" value="1"/>
</dbReference>
<gene>
    <name evidence="7" type="ORF">PACLA_8A073183</name>
</gene>
<dbReference type="SUPFAM" id="SSF52540">
    <property type="entry name" value="P-loop containing nucleoside triphosphate hydrolases"/>
    <property type="match status" value="1"/>
</dbReference>
<protein>
    <submittedName>
        <fullName evidence="7">Elongation factor 2-like</fullName>
    </submittedName>
</protein>
<keyword evidence="3" id="KW-0547">Nucleotide-binding</keyword>
<evidence type="ECO:0000256" key="6">
    <source>
        <dbReference type="ARBA" id="ARBA00023134"/>
    </source>
</evidence>
<dbReference type="PANTHER" id="PTHR42908">
    <property type="entry name" value="TRANSLATION ELONGATION FACTOR-RELATED"/>
    <property type="match status" value="1"/>
</dbReference>
<dbReference type="Gene3D" id="2.40.30.10">
    <property type="entry name" value="Translation factors"/>
    <property type="match status" value="1"/>
</dbReference>
<dbReference type="FunFam" id="3.30.70.870:FF:000002">
    <property type="entry name" value="Translation elongation factor 2"/>
    <property type="match status" value="1"/>
</dbReference>
<dbReference type="AlphaFoldDB" id="A0A6S7KGE6"/>
<organism evidence="7 8">
    <name type="scientific">Paramuricea clavata</name>
    <name type="common">Red gorgonian</name>
    <name type="synonym">Violescent sea-whip</name>
    <dbReference type="NCBI Taxonomy" id="317549"/>
    <lineage>
        <taxon>Eukaryota</taxon>
        <taxon>Metazoa</taxon>
        <taxon>Cnidaria</taxon>
        <taxon>Anthozoa</taxon>
        <taxon>Octocorallia</taxon>
        <taxon>Malacalcyonacea</taxon>
        <taxon>Plexauridae</taxon>
        <taxon>Paramuricea</taxon>
    </lineage>
</organism>
<accession>A0A6S7KGE6</accession>
<dbReference type="PROSITE" id="PS51722">
    <property type="entry name" value="G_TR_2"/>
    <property type="match status" value="1"/>
</dbReference>
<dbReference type="GO" id="GO:1990904">
    <property type="term" value="C:ribonucleoprotein complex"/>
    <property type="evidence" value="ECO:0007669"/>
    <property type="project" value="TreeGrafter"/>
</dbReference>
<dbReference type="Gene3D" id="3.40.50.300">
    <property type="entry name" value="P-loop containing nucleotide triphosphate hydrolases"/>
    <property type="match status" value="1"/>
</dbReference>
<dbReference type="SUPFAM" id="SSF50447">
    <property type="entry name" value="Translation proteins"/>
    <property type="match status" value="1"/>
</dbReference>
<dbReference type="NCBIfam" id="TIGR00231">
    <property type="entry name" value="small_GTP"/>
    <property type="match status" value="1"/>
</dbReference>
<evidence type="ECO:0000256" key="3">
    <source>
        <dbReference type="ARBA" id="ARBA00022741"/>
    </source>
</evidence>
<dbReference type="InterPro" id="IPR009000">
    <property type="entry name" value="Transl_B-barrel_sf"/>
</dbReference>
<dbReference type="FunFam" id="2.40.30.10:FF:000010">
    <property type="entry name" value="Translation elongation factor 2"/>
    <property type="match status" value="1"/>
</dbReference>
<dbReference type="PRINTS" id="PR00315">
    <property type="entry name" value="ELONGATNFCT"/>
</dbReference>
<dbReference type="Pfam" id="PF03144">
    <property type="entry name" value="GTP_EFTU_D2"/>
    <property type="match status" value="1"/>
</dbReference>
<keyword evidence="8" id="KW-1185">Reference proteome</keyword>
<dbReference type="GO" id="GO:0003924">
    <property type="term" value="F:GTPase activity"/>
    <property type="evidence" value="ECO:0007669"/>
    <property type="project" value="InterPro"/>
</dbReference>
<dbReference type="GO" id="GO:0005525">
    <property type="term" value="F:GTP binding"/>
    <property type="evidence" value="ECO:0007669"/>
    <property type="project" value="UniProtKB-KW"/>
</dbReference>
<evidence type="ECO:0000256" key="5">
    <source>
        <dbReference type="ARBA" id="ARBA00022917"/>
    </source>
</evidence>
<keyword evidence="5" id="KW-0648">Protein biosynthesis</keyword>
<dbReference type="Gene3D" id="3.30.70.870">
    <property type="entry name" value="Elongation Factor G (Translational Gtpase), domain 3"/>
    <property type="match status" value="1"/>
</dbReference>
<dbReference type="GO" id="GO:0003746">
    <property type="term" value="F:translation elongation factor activity"/>
    <property type="evidence" value="ECO:0007669"/>
    <property type="project" value="UniProtKB-KW"/>
</dbReference>
<dbReference type="PROSITE" id="PS00301">
    <property type="entry name" value="G_TR_1"/>
    <property type="match status" value="1"/>
</dbReference>
<evidence type="ECO:0000313" key="8">
    <source>
        <dbReference type="Proteomes" id="UP001152795"/>
    </source>
</evidence>
<dbReference type="InterPro" id="IPR000795">
    <property type="entry name" value="T_Tr_GTP-bd_dom"/>
</dbReference>
<name>A0A6S7KGE6_PARCT</name>
<dbReference type="OrthoDB" id="364892at2759"/>
<evidence type="ECO:0000256" key="2">
    <source>
        <dbReference type="ARBA" id="ARBA00022490"/>
    </source>
</evidence>
<reference evidence="7" key="1">
    <citation type="submission" date="2020-04" db="EMBL/GenBank/DDBJ databases">
        <authorList>
            <person name="Alioto T."/>
            <person name="Alioto T."/>
            <person name="Gomez Garrido J."/>
        </authorList>
    </citation>
    <scope>NUCLEOTIDE SEQUENCE</scope>
    <source>
        <strain evidence="7">A484AB</strain>
    </source>
</reference>
<dbReference type="Proteomes" id="UP001152795">
    <property type="component" value="Unassembled WGS sequence"/>
</dbReference>
<dbReference type="Pfam" id="PF00009">
    <property type="entry name" value="GTP_EFTU"/>
    <property type="match status" value="1"/>
</dbReference>
<proteinExistence type="predicted"/>
<comment type="subcellular location">
    <subcellularLocation>
        <location evidence="1">Cytoplasm</location>
    </subcellularLocation>
</comment>
<comment type="caution">
    <text evidence="7">The sequence shown here is derived from an EMBL/GenBank/DDBJ whole genome shotgun (WGS) entry which is preliminary data.</text>
</comment>
<keyword evidence="4 7" id="KW-0251">Elongation factor</keyword>
<dbReference type="PANTHER" id="PTHR42908:SF10">
    <property type="entry name" value="EUKARYOTIC TRANSLATION ELONGATION FACTOR 2"/>
    <property type="match status" value="1"/>
</dbReference>
<dbReference type="GO" id="GO:0043022">
    <property type="term" value="F:ribosome binding"/>
    <property type="evidence" value="ECO:0007669"/>
    <property type="project" value="TreeGrafter"/>
</dbReference>
<dbReference type="GO" id="GO:0005829">
    <property type="term" value="C:cytosol"/>
    <property type="evidence" value="ECO:0007669"/>
    <property type="project" value="TreeGrafter"/>
</dbReference>
<dbReference type="FunFam" id="3.40.50.300:FF:000058">
    <property type="entry name" value="Translation elongation factor 2"/>
    <property type="match status" value="1"/>
</dbReference>
<evidence type="ECO:0000256" key="1">
    <source>
        <dbReference type="ARBA" id="ARBA00004496"/>
    </source>
</evidence>
<evidence type="ECO:0000256" key="4">
    <source>
        <dbReference type="ARBA" id="ARBA00022768"/>
    </source>
</evidence>
<dbReference type="InterPro" id="IPR004161">
    <property type="entry name" value="EFTu-like_2"/>
</dbReference>
<dbReference type="InterPro" id="IPR027417">
    <property type="entry name" value="P-loop_NTPase"/>
</dbReference>
<dbReference type="InterPro" id="IPR035647">
    <property type="entry name" value="EFG_III/V"/>
</dbReference>
<keyword evidence="2" id="KW-0963">Cytoplasm</keyword>
<sequence>MVNFTVDQIRGIMDKKANIRNMSVIAHVDHGKSTLTDSLVSKAGIIASQKAGEARFTDTRKDEQERCITIKSTAISLYYELDEKDMEYIEQEKDGNGFLINLIDSPGHVDFSSEVTAALRVTDGALVVVDCVSGVCVQTETVLRQAIAERIRPVLFMNKMDRALLELQLEQEDLYQTFQRIVESVNVIIATYSTEDGPMGDIQVDPTKGTVGFGSGLHGWAFTMKQFAEFYATKFKITPAKLMKRLWGDQFYNAKEKKWAKTFSEGYVRGFNQFILDPIFKVFDAIMNFKKEETAKLLDKLNVKLTGTDKEEEGKKLLKAVMRTWLQAGDALLQMITIHLPSPVTAQKYRMEMLYEGPQDDPVALGIKNCDPKGPLCMYVSKMVPTNDKGRFYAFGRVFSGIVGTGQKVRIMGPNYVPGKKEDLYNKPIQRTILMMGRYIEPIEDVPCGNIVGLVGVDQYLVKTGTITTYADAHNLKVMKFSVSPVVRIAVEPKNPADLPKLVEGLKRLAKSDPMVQVCTQNSIFLEASG</sequence>